<dbReference type="InterPro" id="IPR002606">
    <property type="entry name" value="Riboflavin_kinase_bac"/>
</dbReference>
<dbReference type="PIRSF" id="PIRSF004491">
    <property type="entry name" value="FAD_Synth"/>
    <property type="match status" value="1"/>
</dbReference>
<dbReference type="GO" id="GO:0006747">
    <property type="term" value="P:FAD biosynthetic process"/>
    <property type="evidence" value="ECO:0007669"/>
    <property type="project" value="UniProtKB-UniRule"/>
</dbReference>
<evidence type="ECO:0000256" key="7">
    <source>
        <dbReference type="ARBA" id="ARBA00022741"/>
    </source>
</evidence>
<dbReference type="EMBL" id="NOKQ01000134">
    <property type="protein sequence ID" value="OZS79292.1"/>
    <property type="molecule type" value="Genomic_DNA"/>
</dbReference>
<dbReference type="GO" id="GO:0008531">
    <property type="term" value="F:riboflavin kinase activity"/>
    <property type="evidence" value="ECO:0007669"/>
    <property type="project" value="UniProtKB-UniRule"/>
</dbReference>
<dbReference type="PANTHER" id="PTHR22749">
    <property type="entry name" value="RIBOFLAVIN KINASE/FMN ADENYLYLTRANSFERASE"/>
    <property type="match status" value="1"/>
</dbReference>
<dbReference type="Pfam" id="PF01687">
    <property type="entry name" value="Flavokinase"/>
    <property type="match status" value="1"/>
</dbReference>
<dbReference type="InterPro" id="IPR015865">
    <property type="entry name" value="Riboflavin_kinase_bac/euk"/>
</dbReference>
<evidence type="ECO:0000256" key="9">
    <source>
        <dbReference type="ARBA" id="ARBA00022827"/>
    </source>
</evidence>
<dbReference type="AlphaFoldDB" id="A0A264W6S0"/>
<dbReference type="InterPro" id="IPR014729">
    <property type="entry name" value="Rossmann-like_a/b/a_fold"/>
</dbReference>
<dbReference type="NCBIfam" id="TIGR00083">
    <property type="entry name" value="ribF"/>
    <property type="match status" value="1"/>
</dbReference>
<keyword evidence="4 14" id="KW-0288">FMN</keyword>
<evidence type="ECO:0000256" key="2">
    <source>
        <dbReference type="ARBA" id="ARBA00005201"/>
    </source>
</evidence>
<keyword evidence="10 14" id="KW-0067">ATP-binding</keyword>
<dbReference type="InterPro" id="IPR023468">
    <property type="entry name" value="Riboflavin_kinase"/>
</dbReference>
<evidence type="ECO:0000256" key="1">
    <source>
        <dbReference type="ARBA" id="ARBA00004726"/>
    </source>
</evidence>
<keyword evidence="7 14" id="KW-0547">Nucleotide-binding</keyword>
<evidence type="ECO:0000256" key="8">
    <source>
        <dbReference type="ARBA" id="ARBA00022777"/>
    </source>
</evidence>
<comment type="catalytic activity">
    <reaction evidence="12 14">
        <text>riboflavin + ATP = FMN + ADP + H(+)</text>
        <dbReference type="Rhea" id="RHEA:14357"/>
        <dbReference type="ChEBI" id="CHEBI:15378"/>
        <dbReference type="ChEBI" id="CHEBI:30616"/>
        <dbReference type="ChEBI" id="CHEBI:57986"/>
        <dbReference type="ChEBI" id="CHEBI:58210"/>
        <dbReference type="ChEBI" id="CHEBI:456216"/>
        <dbReference type="EC" id="2.7.1.26"/>
    </reaction>
</comment>
<evidence type="ECO:0000256" key="5">
    <source>
        <dbReference type="ARBA" id="ARBA00022679"/>
    </source>
</evidence>
<dbReference type="NCBIfam" id="NF004160">
    <property type="entry name" value="PRK05627.1-3"/>
    <property type="match status" value="1"/>
</dbReference>
<evidence type="ECO:0000256" key="3">
    <source>
        <dbReference type="ARBA" id="ARBA00022630"/>
    </source>
</evidence>
<dbReference type="GO" id="GO:0005524">
    <property type="term" value="F:ATP binding"/>
    <property type="evidence" value="ECO:0007669"/>
    <property type="project" value="UniProtKB-UniRule"/>
</dbReference>
<dbReference type="RefSeq" id="WP_094941672.1">
    <property type="nucleotide sequence ID" value="NZ_NOKQ01000134.1"/>
</dbReference>
<evidence type="ECO:0000256" key="4">
    <source>
        <dbReference type="ARBA" id="ARBA00022643"/>
    </source>
</evidence>
<evidence type="ECO:0000256" key="6">
    <source>
        <dbReference type="ARBA" id="ARBA00022695"/>
    </source>
</evidence>
<dbReference type="NCBIfam" id="NF004162">
    <property type="entry name" value="PRK05627.1-5"/>
    <property type="match status" value="1"/>
</dbReference>
<reference evidence="16 17" key="1">
    <citation type="submission" date="2017-07" db="EMBL/GenBank/DDBJ databases">
        <title>Tetzosporium hominis gen.nov. sp.nov.</title>
        <authorList>
            <person name="Tetz G."/>
            <person name="Tetz V."/>
        </authorList>
    </citation>
    <scope>NUCLEOTIDE SEQUENCE [LARGE SCALE GENOMIC DNA]</scope>
    <source>
        <strain evidence="16 17">VT-49</strain>
    </source>
</reference>
<dbReference type="GO" id="GO:0009231">
    <property type="term" value="P:riboflavin biosynthetic process"/>
    <property type="evidence" value="ECO:0007669"/>
    <property type="project" value="InterPro"/>
</dbReference>
<organism evidence="16 17">
    <name type="scientific">Tetzosporium hominis</name>
    <dbReference type="NCBI Taxonomy" id="2020506"/>
    <lineage>
        <taxon>Bacteria</taxon>
        <taxon>Bacillati</taxon>
        <taxon>Bacillota</taxon>
        <taxon>Bacilli</taxon>
        <taxon>Bacillales</taxon>
        <taxon>Caryophanaceae</taxon>
        <taxon>Tetzosporium</taxon>
    </lineage>
</organism>
<keyword evidence="3 14" id="KW-0285">Flavoprotein</keyword>
<dbReference type="PANTHER" id="PTHR22749:SF6">
    <property type="entry name" value="RIBOFLAVIN KINASE"/>
    <property type="match status" value="1"/>
</dbReference>
<comment type="caution">
    <text evidence="16">The sequence shown here is derived from an EMBL/GenBank/DDBJ whole genome shotgun (WGS) entry which is preliminary data.</text>
</comment>
<name>A0A264W6S0_9BACL</name>
<keyword evidence="8 14" id="KW-0418">Kinase</keyword>
<dbReference type="UniPathway" id="UPA00276">
    <property type="reaction ID" value="UER00406"/>
</dbReference>
<dbReference type="Gene3D" id="2.40.30.30">
    <property type="entry name" value="Riboflavin kinase-like"/>
    <property type="match status" value="1"/>
</dbReference>
<dbReference type="Gene3D" id="3.40.50.620">
    <property type="entry name" value="HUPs"/>
    <property type="match status" value="1"/>
</dbReference>
<protein>
    <recommendedName>
        <fullName evidence="14">Riboflavin biosynthesis protein</fullName>
    </recommendedName>
    <domain>
        <recommendedName>
            <fullName evidence="14">Riboflavin kinase</fullName>
            <ecNumber evidence="14">2.7.1.26</ecNumber>
        </recommendedName>
        <alternativeName>
            <fullName evidence="14">Flavokinase</fullName>
        </alternativeName>
    </domain>
    <domain>
        <recommendedName>
            <fullName evidence="14">FMN adenylyltransferase</fullName>
            <ecNumber evidence="14">2.7.7.2</ecNumber>
        </recommendedName>
        <alternativeName>
            <fullName evidence="14">FAD pyrophosphorylase</fullName>
        </alternativeName>
        <alternativeName>
            <fullName evidence="14">FAD synthase</fullName>
        </alternativeName>
    </domain>
</protein>
<comment type="catalytic activity">
    <reaction evidence="13 14">
        <text>FMN + ATP + H(+) = FAD + diphosphate</text>
        <dbReference type="Rhea" id="RHEA:17237"/>
        <dbReference type="ChEBI" id="CHEBI:15378"/>
        <dbReference type="ChEBI" id="CHEBI:30616"/>
        <dbReference type="ChEBI" id="CHEBI:33019"/>
        <dbReference type="ChEBI" id="CHEBI:57692"/>
        <dbReference type="ChEBI" id="CHEBI:58210"/>
        <dbReference type="EC" id="2.7.7.2"/>
    </reaction>
</comment>
<keyword evidence="6 14" id="KW-0548">Nucleotidyltransferase</keyword>
<dbReference type="InterPro" id="IPR023465">
    <property type="entry name" value="Riboflavin_kinase_dom_sf"/>
</dbReference>
<feature type="domain" description="Riboflavin kinase" evidence="15">
    <location>
        <begin position="185"/>
        <end position="310"/>
    </location>
</feature>
<comment type="pathway">
    <text evidence="1 14">Cofactor biosynthesis; FAD biosynthesis; FAD from FMN: step 1/1.</text>
</comment>
<evidence type="ECO:0000259" key="15">
    <source>
        <dbReference type="SMART" id="SM00904"/>
    </source>
</evidence>
<dbReference type="Proteomes" id="UP000217065">
    <property type="component" value="Unassembled WGS sequence"/>
</dbReference>
<dbReference type="EC" id="2.7.7.2" evidence="14"/>
<dbReference type="GO" id="GO:0009398">
    <property type="term" value="P:FMN biosynthetic process"/>
    <property type="evidence" value="ECO:0007669"/>
    <property type="project" value="UniProtKB-UniRule"/>
</dbReference>
<dbReference type="Pfam" id="PF06574">
    <property type="entry name" value="FAD_syn"/>
    <property type="match status" value="1"/>
</dbReference>
<dbReference type="FunFam" id="2.40.30.30:FF:000004">
    <property type="entry name" value="Riboflavin biosynthesis protein"/>
    <property type="match status" value="1"/>
</dbReference>
<sequence>MKVHHITYPSKLPVPDAGGYALAVGFFDGLHKGHQQLISEAIRSSQKNNLRAAVMTFDPHPSVVLGGKKEDIFYITPLNQKLELLEQQGVDDVFVVRFTSNFASLTPEAFIQQFVLDLNVKHVIAGFDFSFGAFGKGNMELMKKYASDTLEVTVIPKFTKDEEKVSSTRIRNELKAGNMQLVCDLLGRPFQLDGVVVHGDKRGRTIQFPTANVEPDEGQFIPAVGVYAVRMQVQDEWFDGVCNVGYKPTVQNSQKVSIEVHLFDFNRDIYGEQVRIHWYEPIRKEQKFPSLEALKEQIAKDKDQAIAYLAARPL</sequence>
<dbReference type="GO" id="GO:0003919">
    <property type="term" value="F:FMN adenylyltransferase activity"/>
    <property type="evidence" value="ECO:0007669"/>
    <property type="project" value="UniProtKB-UniRule"/>
</dbReference>
<dbReference type="SMART" id="SM00904">
    <property type="entry name" value="Flavokinase"/>
    <property type="match status" value="1"/>
</dbReference>
<evidence type="ECO:0000313" key="17">
    <source>
        <dbReference type="Proteomes" id="UP000217065"/>
    </source>
</evidence>
<evidence type="ECO:0000256" key="14">
    <source>
        <dbReference type="PIRNR" id="PIRNR004491"/>
    </source>
</evidence>
<dbReference type="UniPathway" id="UPA00277">
    <property type="reaction ID" value="UER00407"/>
</dbReference>
<evidence type="ECO:0000313" key="16">
    <source>
        <dbReference type="EMBL" id="OZS79292.1"/>
    </source>
</evidence>
<proteinExistence type="inferred from homology"/>
<evidence type="ECO:0000256" key="13">
    <source>
        <dbReference type="ARBA" id="ARBA00049494"/>
    </source>
</evidence>
<dbReference type="OrthoDB" id="9803667at2"/>
<keyword evidence="5 14" id="KW-0808">Transferase</keyword>
<keyword evidence="9 14" id="KW-0274">FAD</keyword>
<keyword evidence="11" id="KW-0511">Multifunctional enzyme</keyword>
<evidence type="ECO:0000256" key="10">
    <source>
        <dbReference type="ARBA" id="ARBA00022840"/>
    </source>
</evidence>
<dbReference type="InterPro" id="IPR015864">
    <property type="entry name" value="FAD_synthase"/>
</dbReference>
<dbReference type="CDD" id="cd02064">
    <property type="entry name" value="FAD_synthetase_N"/>
    <property type="match status" value="1"/>
</dbReference>
<evidence type="ECO:0000256" key="12">
    <source>
        <dbReference type="ARBA" id="ARBA00047880"/>
    </source>
</evidence>
<dbReference type="SUPFAM" id="SSF52374">
    <property type="entry name" value="Nucleotidylyl transferase"/>
    <property type="match status" value="1"/>
</dbReference>
<comment type="pathway">
    <text evidence="2 14">Cofactor biosynthesis; FMN biosynthesis; FMN from riboflavin (ATP route): step 1/1.</text>
</comment>
<keyword evidence="17" id="KW-1185">Reference proteome</keyword>
<accession>A0A264W6S0</accession>
<comment type="similarity">
    <text evidence="14">Belongs to the ribF family.</text>
</comment>
<evidence type="ECO:0000256" key="11">
    <source>
        <dbReference type="ARBA" id="ARBA00023268"/>
    </source>
</evidence>
<gene>
    <name evidence="16" type="primary">ribF</name>
    <name evidence="16" type="ORF">CF394_02420</name>
</gene>
<dbReference type="SUPFAM" id="SSF82114">
    <property type="entry name" value="Riboflavin kinase-like"/>
    <property type="match status" value="1"/>
</dbReference>
<dbReference type="EC" id="2.7.1.26" evidence="14"/>
<dbReference type="FunFam" id="3.40.50.620:FF:000021">
    <property type="entry name" value="Riboflavin biosynthesis protein"/>
    <property type="match status" value="1"/>
</dbReference>